<keyword evidence="1" id="KW-0472">Membrane</keyword>
<dbReference type="NCBIfam" id="NF045833">
    <property type="entry name" value="P80_membrane"/>
    <property type="match status" value="1"/>
</dbReference>
<evidence type="ECO:0000313" key="2">
    <source>
        <dbReference type="EMBL" id="AZG68664.1"/>
    </source>
</evidence>
<feature type="transmembrane region" description="Helical" evidence="1">
    <location>
        <begin position="20"/>
        <end position="42"/>
    </location>
</feature>
<gene>
    <name evidence="2" type="ORF">EGN60_01635</name>
</gene>
<evidence type="ECO:0008006" key="4">
    <source>
        <dbReference type="Google" id="ProtNLM"/>
    </source>
</evidence>
<keyword evidence="3" id="KW-1185">Reference proteome</keyword>
<dbReference type="KEGG" id="mstr:EGN60_01635"/>
<keyword evidence="1" id="KW-1133">Transmembrane helix</keyword>
<dbReference type="RefSeq" id="WP_124724358.1">
    <property type="nucleotide sequence ID" value="NZ_CP034044.1"/>
</dbReference>
<sequence length="715" mass="81374">MSEKVKVKTTEQKAKRKKVIWASVWTTAIAAVITTGVAVPLVQAHKSLPKPTPILGDNSVLLSLSSPNGDSSTITYGDVDKVHEQVNASKHIASEVEKHLVKYLYEQEYKGSLWYEAVYNADKAKSDEKTFALPSIDKVRQDVTKEIDDLEVKFQEQFGLEKKADEKFLEQLATPEYGNAKNKQEAIDYKVTQRLSNDAFRRYQTETNSDFTYSELKNGIVANKDVFYTYQGKRVDVAKKGTVINLSFATENQNYVLPVDSDVEVKTNTKDEIKIPIFVTKSFVESQKRADRFLAPWINRKQSITSSISLSAHPVAKDSAKEWSVTKDEIIKLLTFSAYLTDDGKVELALGVDKLPTFKGLSSLLAADKITPQIENAARNDEKLIQYVASDTSLASKYGSNGFENIKTKIGSKNPDDYIPLISILLGDATANSGIFKFEQKDNLFTKLKEELVKVFGDNQFTDTDKSQKKFSEILNKKETLEKTDKYVEKYTRYNDAIKKFINDMTDQDFNEKFGLAFRNAFGHENEKYQVSKIIKVKDNYVLVTDKGITIENVFKLDSEDVVRRLITHDLSILSKANYTSTLTTQLFNLDSIFSEILTKDFMVDDLLKEDDFVSYIKNQDLTTLDGQTAKFTDEDIDKAKKYEVLLTQIKDQNLIDGKANQVKDYLKTEIENGLYRDYKLDADTNKFYFETQGKDKDLLTYLFETITKFIRGNN</sequence>
<dbReference type="AlphaFoldDB" id="A0A3G8LH51"/>
<evidence type="ECO:0000313" key="3">
    <source>
        <dbReference type="Proteomes" id="UP000275883"/>
    </source>
</evidence>
<proteinExistence type="predicted"/>
<dbReference type="EMBL" id="CP034044">
    <property type="protein sequence ID" value="AZG68664.1"/>
    <property type="molecule type" value="Genomic_DNA"/>
</dbReference>
<name>A0A3G8LH51_9MOLU</name>
<protein>
    <recommendedName>
        <fullName evidence="4">Membrane protein P80</fullName>
    </recommendedName>
</protein>
<reference evidence="2 3" key="1">
    <citation type="submission" date="2018-11" db="EMBL/GenBank/DDBJ databases">
        <title>Genome sequence of Mycoplasma struthionis sp. nov.</title>
        <authorList>
            <person name="Spergser J."/>
        </authorList>
    </citation>
    <scope>NUCLEOTIDE SEQUENCE [LARGE SCALE GENOMIC DNA]</scope>
    <source>
        <strain evidence="2 3">237IA</strain>
    </source>
</reference>
<dbReference type="OrthoDB" id="393625at2"/>
<keyword evidence="1" id="KW-0812">Transmembrane</keyword>
<organism evidence="2 3">
    <name type="scientific">Mycoplasma struthionis</name>
    <dbReference type="NCBI Taxonomy" id="538220"/>
    <lineage>
        <taxon>Bacteria</taxon>
        <taxon>Bacillati</taxon>
        <taxon>Mycoplasmatota</taxon>
        <taxon>Mollicutes</taxon>
        <taxon>Mycoplasmataceae</taxon>
        <taxon>Mycoplasma</taxon>
    </lineage>
</organism>
<evidence type="ECO:0000256" key="1">
    <source>
        <dbReference type="SAM" id="Phobius"/>
    </source>
</evidence>
<accession>A0A3G8LH51</accession>
<dbReference type="Proteomes" id="UP000275883">
    <property type="component" value="Chromosome"/>
</dbReference>